<feature type="compositionally biased region" description="Basic and acidic residues" evidence="2">
    <location>
        <begin position="492"/>
        <end position="501"/>
    </location>
</feature>
<dbReference type="GO" id="GO:0016887">
    <property type="term" value="F:ATP hydrolysis activity"/>
    <property type="evidence" value="ECO:0007669"/>
    <property type="project" value="InterPro"/>
</dbReference>
<feature type="compositionally biased region" description="Gly residues" evidence="2">
    <location>
        <begin position="898"/>
        <end position="908"/>
    </location>
</feature>
<feature type="compositionally biased region" description="Low complexity" evidence="2">
    <location>
        <begin position="207"/>
        <end position="217"/>
    </location>
</feature>
<evidence type="ECO:0000313" key="5">
    <source>
        <dbReference type="Proteomes" id="UP000001058"/>
    </source>
</evidence>
<reference evidence="4 5" key="1">
    <citation type="journal article" date="2010" name="Science">
        <title>Genomic analysis of organismal complexity in the multicellular green alga Volvox carteri.</title>
        <authorList>
            <person name="Prochnik S.E."/>
            <person name="Umen J."/>
            <person name="Nedelcu A.M."/>
            <person name="Hallmann A."/>
            <person name="Miller S.M."/>
            <person name="Nishii I."/>
            <person name="Ferris P."/>
            <person name="Kuo A."/>
            <person name="Mitros T."/>
            <person name="Fritz-Laylin L.K."/>
            <person name="Hellsten U."/>
            <person name="Chapman J."/>
            <person name="Simakov O."/>
            <person name="Rensing S.A."/>
            <person name="Terry A."/>
            <person name="Pangilinan J."/>
            <person name="Kapitonov V."/>
            <person name="Jurka J."/>
            <person name="Salamov A."/>
            <person name="Shapiro H."/>
            <person name="Schmutz J."/>
            <person name="Grimwood J."/>
            <person name="Lindquist E."/>
            <person name="Lucas S."/>
            <person name="Grigoriev I.V."/>
            <person name="Schmitt R."/>
            <person name="Kirk D."/>
            <person name="Rokhsar D.S."/>
        </authorList>
    </citation>
    <scope>NUCLEOTIDE SEQUENCE [LARGE SCALE GENOMIC DNA]</scope>
    <source>
        <strain evidence="5">f. Nagariensis / Eve</strain>
    </source>
</reference>
<feature type="compositionally biased region" description="Low complexity" evidence="2">
    <location>
        <begin position="191"/>
        <end position="200"/>
    </location>
</feature>
<feature type="region of interest" description="Disordered" evidence="2">
    <location>
        <begin position="191"/>
        <end position="320"/>
    </location>
</feature>
<feature type="region of interest" description="Disordered" evidence="2">
    <location>
        <begin position="1622"/>
        <end position="1655"/>
    </location>
</feature>
<feature type="compositionally biased region" description="Basic and acidic residues" evidence="2">
    <location>
        <begin position="375"/>
        <end position="393"/>
    </location>
</feature>
<keyword evidence="1" id="KW-0235">DNA replication</keyword>
<protein>
    <recommendedName>
        <fullName evidence="3">AAA+ ATPase domain-containing protein</fullName>
    </recommendedName>
</protein>
<feature type="compositionally biased region" description="Basic and acidic residues" evidence="2">
    <location>
        <begin position="470"/>
        <end position="485"/>
    </location>
</feature>
<gene>
    <name evidence="4" type="ORF">VOLCADRAFT_105211</name>
</gene>
<evidence type="ECO:0000256" key="1">
    <source>
        <dbReference type="ARBA" id="ARBA00022705"/>
    </source>
</evidence>
<feature type="compositionally biased region" description="Gly residues" evidence="2">
    <location>
        <begin position="353"/>
        <end position="363"/>
    </location>
</feature>
<evidence type="ECO:0000259" key="3">
    <source>
        <dbReference type="SMART" id="SM00382"/>
    </source>
</evidence>
<dbReference type="PANTHER" id="PTHR23389:SF6">
    <property type="entry name" value="REPLICATION FACTOR C SUBUNIT 1"/>
    <property type="match status" value="1"/>
</dbReference>
<evidence type="ECO:0000313" key="4">
    <source>
        <dbReference type="EMBL" id="EFJ47157.1"/>
    </source>
</evidence>
<keyword evidence="5" id="KW-1185">Reference proteome</keyword>
<sequence>MLCVKKQSAQQPCQLSNCTITTYAGKHLLAAKAVKRSRLRLAAKCSPAAIAAAEPSHPTAAQLSLTPSGVATVPQVTAVQQEPPVTLQTLRPQPKSRRKSTDCSPGAIAPVAGAKVTRASKPHIALGGKQGSAFVPQQQNEGLEAAGTAVGATTAAPPLHAAKAGQQGVSDEVTPFVEVNTGDGVEISGARTAEPTAAAEQEPRPPATAVPAGWAVPAAPPPLQEPDNGPGTHVNLAVAPQPNPVPSENVALADLTQPRAPDPERIDLTGTTAPVAAGADPPSASSLDPELRQQQQANVPAARGDQPGPTAAAPPNASRPRRQALLPGALAPDAAAAAGPDPAGLGTAQPHGGNRGIVGGGGMPTPAKRKRRGSRGGDVEGRVARGRRGHDGRGGAAGAVGEAVAGMGDAEAVLPVTRSAKAVRGEAAAAPAKPTGPVNEMFLSVAERRRRQKQRQEEEAAAAAAAQRQAAEEREQREREQREAAELQQRARARERERQRAEASAGALEGIDLPASPTKPVPPVPVNPFFRARKRLDPSAGGEAGTYIKRLPNGDAGDRLLPALAPVHVRQATDGTIGGDGAAAAAITAAVSCRLHRDNGGLFRLVASEGPQRPAGAEGAEASGPVPLRFSFLRPTPVVVTVPQQHRHGQPAAAPHNGDTTQVAAAAEQEGRTGSGGGFFDRAAPLLEELAAYLADAQRREEGGGGQQEVYVAAELWCTAQQPVCAAELCGNTAQVSRLRDWLQQWREVIMLEGQRREEGAVVAASRTRRDRRLSDASSGSFFTDNDDSEWDARSAGGTADSDGEARGGGGAEYKGLPTALVLRGPSGCGKTAAAYAVASELGFRVLEVNPSADRSGPQLLRMVGEATKSRRLVHGLAVGGGGGGGAQMGGKGVLPAAGAGGGGGTAAKGGRRGQREAPGRGRRGGAGAGRRASRKAVALDGDSASPASSLSSPSPVKRRRGGRAGGAGGGAAAAAARLFGTTDAAAAPAATATAAPNAAPADGAGSVTLMLFDEVDILPDEDKGFAGALLSIIQQSKRPIILTAGRGQLPPALCSLGLQELQFQPAAEEQILRTVVMACAAAIGPGRQQQQHHQGRRAPVLPPPAAAVAADQTRLADGRDAANVGGPEVVDLSADDDGGDSGCGDCNGDVQSGPRAASPDEQLPLLPSLLHLVRSCRGDLRHTLMEAQFWRGAAGSGSIPSPSPLQHCVGQACNERMVRLPLLPDAVAAVASDGDGSGEGCSAVLESTRRAVEGFALAAAGAMAAGLTGPEDMSDYLTAVLPHVQMWLPSQNMQGTAPTTPVMPPQQPEPELLRQQGVAPTGPAGRQQQWQLYADSCKRAREQQLAARWLELEAARSTARTVNQRPRGPAGRMLPAEDVTEPAGEDADEVYDAAAVAVAGTVDELPEGAACEAERWPADQIAEASRLLAGTEGCTKQGQLPEQQQQQQQFLLDMGDQQQPQQGEDSYVLGSLHAPVDVAVAAEEARCFTSPGADITTPPSYDGHVHQQEKQQSLRLKRRASEAASADAEAETHSEACRLGTWVGAMAPVSGSGAGAKRSRLSRAPSRAVSGAPASTQNTDLSPSVSGEAAKVVEAETVPCDMDAAGAAPLRSAAIDAADVAEGGDEVGAASTPATHPEGAGGDTGPEANHTPAAPLVSTLSAPAWLSPPAPPPIPCNPTALAAFAAPWQRTGDVSAPLNLPPQLQAAVRACHMQAALADMYGMLSDLDILAMPHDSFVPVSGACPTHHQAMYASVQPLRLGTNMALQPPPSFALYNKYSNTRAAWVMADAVRDQEDMPGRLLSVLAVEAEAAGLGSGEPAGTMGQECAAEAAASAARLASAAAATATQRFRLQPLHPLQPTYALAPAATAAASSSLELELGLEAAPLNSHTDQPSPWQLSAVHGALLATASPMYYCASGGSRAAAMDRLSALTAICRMEAARQRREAQRARWVRRLPAFTHYLMSSVGPAYLVALQQLASALGSGPMMQQLLRLLLAEIHPELLQHG</sequence>
<dbReference type="GO" id="GO:0005524">
    <property type="term" value="F:ATP binding"/>
    <property type="evidence" value="ECO:0007669"/>
    <property type="project" value="InterPro"/>
</dbReference>
<feature type="domain" description="AAA+ ATPase" evidence="3">
    <location>
        <begin position="817"/>
        <end position="1120"/>
    </location>
</feature>
<feature type="region of interest" description="Disordered" evidence="2">
    <location>
        <begin position="333"/>
        <end position="398"/>
    </location>
</feature>
<dbReference type="Proteomes" id="UP000001058">
    <property type="component" value="Unassembled WGS sequence"/>
</dbReference>
<dbReference type="InterPro" id="IPR003959">
    <property type="entry name" value="ATPase_AAA_core"/>
</dbReference>
<dbReference type="GO" id="GO:0005634">
    <property type="term" value="C:nucleus"/>
    <property type="evidence" value="ECO:0007669"/>
    <property type="project" value="TreeGrafter"/>
</dbReference>
<feature type="region of interest" description="Disordered" evidence="2">
    <location>
        <begin position="82"/>
        <end position="109"/>
    </location>
</feature>
<evidence type="ECO:0000256" key="2">
    <source>
        <dbReference type="SAM" id="MobiDB-lite"/>
    </source>
</evidence>
<dbReference type="PANTHER" id="PTHR23389">
    <property type="entry name" value="CHROMOSOME TRANSMISSION FIDELITY FACTOR 18"/>
    <property type="match status" value="1"/>
</dbReference>
<feature type="region of interest" description="Disordered" evidence="2">
    <location>
        <begin position="646"/>
        <end position="678"/>
    </location>
</feature>
<dbReference type="InterPro" id="IPR027417">
    <property type="entry name" value="P-loop_NTPase"/>
</dbReference>
<dbReference type="GO" id="GO:0006260">
    <property type="term" value="P:DNA replication"/>
    <property type="evidence" value="ECO:0007669"/>
    <property type="project" value="UniProtKB-KW"/>
</dbReference>
<dbReference type="RefSeq" id="XP_002951706.1">
    <property type="nucleotide sequence ID" value="XM_002951660.1"/>
</dbReference>
<accession>D8TZC1</accession>
<proteinExistence type="predicted"/>
<dbReference type="OrthoDB" id="9996895at2759"/>
<dbReference type="STRING" id="3068.D8TZC1"/>
<feature type="region of interest" description="Disordered" evidence="2">
    <location>
        <begin position="1491"/>
        <end position="1534"/>
    </location>
</feature>
<dbReference type="Gene3D" id="3.40.50.300">
    <property type="entry name" value="P-loop containing nucleotide triphosphate hydrolases"/>
    <property type="match status" value="2"/>
</dbReference>
<feature type="region of interest" description="Disordered" evidence="2">
    <location>
        <begin position="447"/>
        <end position="525"/>
    </location>
</feature>
<feature type="region of interest" description="Disordered" evidence="2">
    <location>
        <begin position="898"/>
        <end position="969"/>
    </location>
</feature>
<dbReference type="SMART" id="SM00382">
    <property type="entry name" value="AAA"/>
    <property type="match status" value="1"/>
</dbReference>
<dbReference type="InParanoid" id="D8TZC1"/>
<dbReference type="eggNOG" id="KOG1968">
    <property type="taxonomic scope" value="Eukaryota"/>
</dbReference>
<dbReference type="EMBL" id="GL378346">
    <property type="protein sequence ID" value="EFJ47157.1"/>
    <property type="molecule type" value="Genomic_DNA"/>
</dbReference>
<dbReference type="GO" id="GO:0003677">
    <property type="term" value="F:DNA binding"/>
    <property type="evidence" value="ECO:0007669"/>
    <property type="project" value="TreeGrafter"/>
</dbReference>
<dbReference type="GeneID" id="9615880"/>
<dbReference type="KEGG" id="vcn:VOLCADRAFT_105211"/>
<dbReference type="SUPFAM" id="SSF52540">
    <property type="entry name" value="P-loop containing nucleoside triphosphate hydrolases"/>
    <property type="match status" value="1"/>
</dbReference>
<dbReference type="InterPro" id="IPR003593">
    <property type="entry name" value="AAA+_ATPase"/>
</dbReference>
<dbReference type="Pfam" id="PF00004">
    <property type="entry name" value="AAA"/>
    <property type="match status" value="1"/>
</dbReference>
<name>D8TZC1_VOLCA</name>
<feature type="compositionally biased region" description="Low complexity" evidence="2">
    <location>
        <begin position="936"/>
        <end position="956"/>
    </location>
</feature>
<feature type="region of interest" description="Disordered" evidence="2">
    <location>
        <begin position="1552"/>
        <end position="1589"/>
    </location>
</feature>
<organism evidence="5">
    <name type="scientific">Volvox carteri f. nagariensis</name>
    <dbReference type="NCBI Taxonomy" id="3068"/>
    <lineage>
        <taxon>Eukaryota</taxon>
        <taxon>Viridiplantae</taxon>
        <taxon>Chlorophyta</taxon>
        <taxon>core chlorophytes</taxon>
        <taxon>Chlorophyceae</taxon>
        <taxon>CS clade</taxon>
        <taxon>Chlamydomonadales</taxon>
        <taxon>Volvocaceae</taxon>
        <taxon>Volvox</taxon>
    </lineage>
</organism>
<feature type="region of interest" description="Disordered" evidence="2">
    <location>
        <begin position="775"/>
        <end position="811"/>
    </location>
</feature>
<feature type="region of interest" description="Disordered" evidence="2">
    <location>
        <begin position="1135"/>
        <end position="1160"/>
    </location>
</feature>
<feature type="compositionally biased region" description="Low complexity" evidence="2">
    <location>
        <begin position="311"/>
        <end position="320"/>
    </location>
</feature>
<feature type="compositionally biased region" description="Polar residues" evidence="2">
    <location>
        <begin position="1574"/>
        <end position="1586"/>
    </location>
</feature>
<feature type="compositionally biased region" description="Low complexity" evidence="2">
    <location>
        <begin position="333"/>
        <end position="346"/>
    </location>
</feature>